<dbReference type="Proteomes" id="UP000648801">
    <property type="component" value="Unassembled WGS sequence"/>
</dbReference>
<dbReference type="AlphaFoldDB" id="A0A916RLM5"/>
<gene>
    <name evidence="2" type="ORF">GCM10011507_10800</name>
</gene>
<accession>A0A916RLM5</accession>
<evidence type="ECO:0000313" key="3">
    <source>
        <dbReference type="Proteomes" id="UP000648801"/>
    </source>
</evidence>
<keyword evidence="3" id="KW-1185">Reference proteome</keyword>
<dbReference type="PANTHER" id="PTHR41700:SF1">
    <property type="entry name" value="N-ACETYLTRANSFERASE DOMAIN-CONTAINING PROTEIN"/>
    <property type="match status" value="1"/>
</dbReference>
<name>A0A916RLM5_9BACT</name>
<dbReference type="InterPro" id="IPR000182">
    <property type="entry name" value="GNAT_dom"/>
</dbReference>
<dbReference type="PROSITE" id="PS51186">
    <property type="entry name" value="GNAT"/>
    <property type="match status" value="1"/>
</dbReference>
<proteinExistence type="predicted"/>
<dbReference type="InterPro" id="IPR038764">
    <property type="entry name" value="GNAT_N_AcTrfase_prd"/>
</dbReference>
<dbReference type="CDD" id="cd04301">
    <property type="entry name" value="NAT_SF"/>
    <property type="match status" value="1"/>
</dbReference>
<feature type="domain" description="N-acetyltransferase" evidence="1">
    <location>
        <begin position="26"/>
        <end position="187"/>
    </location>
</feature>
<sequence length="272" mass="30535">MDCGKAQDGKAQDGGRILPMTRQSSIDIRPLSTLEQFERCVVLQLEVWGYSDGDLIPRRVFLVAQKIGGQVLGAFDGETVVGFAMSLPGYRDGRSYLHSHMLAVLPQYRNHGLGRSLKLAQRNDAIARGFDLMEWTFDPLEIKNAHLNIARLGAIVRRYQPDFYGPSSSPLQGGLPTDRLYAEWWLNSPRVRSVLAGEQPQLNITERVTVPHAIYQWKQDPGQRSLAHELQARNREALQSAFHRGLAVVGYERDPDGNGTFLLGPWNEESAR</sequence>
<dbReference type="GO" id="GO:0016747">
    <property type="term" value="F:acyltransferase activity, transferring groups other than amino-acyl groups"/>
    <property type="evidence" value="ECO:0007669"/>
    <property type="project" value="InterPro"/>
</dbReference>
<reference evidence="2" key="1">
    <citation type="journal article" date="2014" name="Int. J. Syst. Evol. Microbiol.">
        <title>Complete genome sequence of Corynebacterium casei LMG S-19264T (=DSM 44701T), isolated from a smear-ripened cheese.</title>
        <authorList>
            <consortium name="US DOE Joint Genome Institute (JGI-PGF)"/>
            <person name="Walter F."/>
            <person name="Albersmeier A."/>
            <person name="Kalinowski J."/>
            <person name="Ruckert C."/>
        </authorList>
    </citation>
    <scope>NUCLEOTIDE SEQUENCE</scope>
    <source>
        <strain evidence="2">CGMCC 1.15447</strain>
    </source>
</reference>
<dbReference type="EMBL" id="BMJB01000001">
    <property type="protein sequence ID" value="GGA61126.1"/>
    <property type="molecule type" value="Genomic_DNA"/>
</dbReference>
<protein>
    <recommendedName>
        <fullName evidence="1">N-acetyltransferase domain-containing protein</fullName>
    </recommendedName>
</protein>
<evidence type="ECO:0000259" key="1">
    <source>
        <dbReference type="PROSITE" id="PS51186"/>
    </source>
</evidence>
<dbReference type="Gene3D" id="3.40.630.30">
    <property type="match status" value="1"/>
</dbReference>
<dbReference type="SUPFAM" id="SSF55729">
    <property type="entry name" value="Acyl-CoA N-acyltransferases (Nat)"/>
    <property type="match status" value="1"/>
</dbReference>
<comment type="caution">
    <text evidence="2">The sequence shown here is derived from an EMBL/GenBank/DDBJ whole genome shotgun (WGS) entry which is preliminary data.</text>
</comment>
<dbReference type="PANTHER" id="PTHR41700">
    <property type="entry name" value="GCN5-RELATED N-ACETYLTRANSFERASE"/>
    <property type="match status" value="1"/>
</dbReference>
<dbReference type="InterPro" id="IPR016181">
    <property type="entry name" value="Acyl_CoA_acyltransferase"/>
</dbReference>
<dbReference type="Pfam" id="PF00583">
    <property type="entry name" value="Acetyltransf_1"/>
    <property type="match status" value="1"/>
</dbReference>
<organism evidence="2 3">
    <name type="scientific">Edaphobacter acidisoli</name>
    <dbReference type="NCBI Taxonomy" id="2040573"/>
    <lineage>
        <taxon>Bacteria</taxon>
        <taxon>Pseudomonadati</taxon>
        <taxon>Acidobacteriota</taxon>
        <taxon>Terriglobia</taxon>
        <taxon>Terriglobales</taxon>
        <taxon>Acidobacteriaceae</taxon>
        <taxon>Edaphobacter</taxon>
    </lineage>
</organism>
<reference evidence="2" key="2">
    <citation type="submission" date="2020-09" db="EMBL/GenBank/DDBJ databases">
        <authorList>
            <person name="Sun Q."/>
            <person name="Zhou Y."/>
        </authorList>
    </citation>
    <scope>NUCLEOTIDE SEQUENCE</scope>
    <source>
        <strain evidence="2">CGMCC 1.15447</strain>
    </source>
</reference>
<evidence type="ECO:0000313" key="2">
    <source>
        <dbReference type="EMBL" id="GGA61126.1"/>
    </source>
</evidence>